<evidence type="ECO:0000313" key="2">
    <source>
        <dbReference type="Proteomes" id="UP001285441"/>
    </source>
</evidence>
<protein>
    <submittedName>
        <fullName evidence="1">Uncharacterized protein</fullName>
    </submittedName>
</protein>
<reference evidence="1" key="1">
    <citation type="journal article" date="2023" name="Mol. Phylogenet. Evol.">
        <title>Genome-scale phylogeny and comparative genomics of the fungal order Sordariales.</title>
        <authorList>
            <person name="Hensen N."/>
            <person name="Bonometti L."/>
            <person name="Westerberg I."/>
            <person name="Brannstrom I.O."/>
            <person name="Guillou S."/>
            <person name="Cros-Aarteil S."/>
            <person name="Calhoun S."/>
            <person name="Haridas S."/>
            <person name="Kuo A."/>
            <person name="Mondo S."/>
            <person name="Pangilinan J."/>
            <person name="Riley R."/>
            <person name="LaButti K."/>
            <person name="Andreopoulos B."/>
            <person name="Lipzen A."/>
            <person name="Chen C."/>
            <person name="Yan M."/>
            <person name="Daum C."/>
            <person name="Ng V."/>
            <person name="Clum A."/>
            <person name="Steindorff A."/>
            <person name="Ohm R.A."/>
            <person name="Martin F."/>
            <person name="Silar P."/>
            <person name="Natvig D.O."/>
            <person name="Lalanne C."/>
            <person name="Gautier V."/>
            <person name="Ament-Velasquez S.L."/>
            <person name="Kruys A."/>
            <person name="Hutchinson M.I."/>
            <person name="Powell A.J."/>
            <person name="Barry K."/>
            <person name="Miller A.N."/>
            <person name="Grigoriev I.V."/>
            <person name="Debuchy R."/>
            <person name="Gladieux P."/>
            <person name="Hiltunen Thoren M."/>
            <person name="Johannesson H."/>
        </authorList>
    </citation>
    <scope>NUCLEOTIDE SEQUENCE</scope>
    <source>
        <strain evidence="1">CBS 232.78</strain>
    </source>
</reference>
<reference evidence="1" key="2">
    <citation type="submission" date="2023-06" db="EMBL/GenBank/DDBJ databases">
        <authorList>
            <consortium name="Lawrence Berkeley National Laboratory"/>
            <person name="Haridas S."/>
            <person name="Hensen N."/>
            <person name="Bonometti L."/>
            <person name="Westerberg I."/>
            <person name="Brannstrom I.O."/>
            <person name="Guillou S."/>
            <person name="Cros-Aarteil S."/>
            <person name="Calhoun S."/>
            <person name="Kuo A."/>
            <person name="Mondo S."/>
            <person name="Pangilinan J."/>
            <person name="Riley R."/>
            <person name="LaButti K."/>
            <person name="Andreopoulos B."/>
            <person name="Lipzen A."/>
            <person name="Chen C."/>
            <person name="Yanf M."/>
            <person name="Daum C."/>
            <person name="Ng V."/>
            <person name="Clum A."/>
            <person name="Steindorff A."/>
            <person name="Ohm R."/>
            <person name="Martin F."/>
            <person name="Silar P."/>
            <person name="Natvig D."/>
            <person name="Lalanne C."/>
            <person name="Gautier V."/>
            <person name="Ament-velasquez S.L."/>
            <person name="Kruys A."/>
            <person name="Hutchinson M.I."/>
            <person name="Powell A.J."/>
            <person name="Barry K."/>
            <person name="Miller A.N."/>
            <person name="Grigoriev I.V."/>
            <person name="Debuchy R."/>
            <person name="Gladieux P."/>
            <person name="Thoren M.H."/>
            <person name="Johannesson H."/>
        </authorList>
    </citation>
    <scope>NUCLEOTIDE SEQUENCE</scope>
    <source>
        <strain evidence="1">CBS 232.78</strain>
    </source>
</reference>
<evidence type="ECO:0000313" key="1">
    <source>
        <dbReference type="EMBL" id="KAK3387502.1"/>
    </source>
</evidence>
<gene>
    <name evidence="1" type="ORF">B0H63DRAFT_509286</name>
</gene>
<dbReference type="EMBL" id="JAULSW010000003">
    <property type="protein sequence ID" value="KAK3387502.1"/>
    <property type="molecule type" value="Genomic_DNA"/>
</dbReference>
<accession>A0AAE0U1K0</accession>
<comment type="caution">
    <text evidence="1">The sequence shown here is derived from an EMBL/GenBank/DDBJ whole genome shotgun (WGS) entry which is preliminary data.</text>
</comment>
<dbReference type="Proteomes" id="UP001285441">
    <property type="component" value="Unassembled WGS sequence"/>
</dbReference>
<dbReference type="AlphaFoldDB" id="A0AAE0U1K0"/>
<sequence length="169" mass="19450">MEKIETVDLWSSPAASHPNVIRSQTDGDCKLSTKTRTFANRSPHTEAFLANYLLPISEVLSFTEVMCHVNASIDDRLLEVHTDKDDDGKLYTYPTLVDYRIALERANKRKVAFQLYPLHYDGVGSIRDDNLDRQRREDEQDAKERERQAELVRGCRKNNHGLANSLHIH</sequence>
<organism evidence="1 2">
    <name type="scientific">Podospora didyma</name>
    <dbReference type="NCBI Taxonomy" id="330526"/>
    <lineage>
        <taxon>Eukaryota</taxon>
        <taxon>Fungi</taxon>
        <taxon>Dikarya</taxon>
        <taxon>Ascomycota</taxon>
        <taxon>Pezizomycotina</taxon>
        <taxon>Sordariomycetes</taxon>
        <taxon>Sordariomycetidae</taxon>
        <taxon>Sordariales</taxon>
        <taxon>Podosporaceae</taxon>
        <taxon>Podospora</taxon>
    </lineage>
</organism>
<proteinExistence type="predicted"/>
<keyword evidence="2" id="KW-1185">Reference proteome</keyword>
<name>A0AAE0U1K0_9PEZI</name>